<dbReference type="AlphaFoldDB" id="A0A0J9BHS2"/>
<sequence>MTVRFMKGTSIAELEREMQQVPGFRPRKSGIIRSRQAGETAGIGSCRYVNVWRAEKEQGMDGHLYTAADQEMPPAFYQILLRLLAEELPGSALTVRVGKLREEGEKGIMFFKSGEHRRRFRALMRCGLYPGLVTEPGFAAAVFLLSSEERLWEKAGSFVQESSIDYSRFRLRGADLDSYATFCVAKELCTGKPYVSLSELGDPELFHDGLLRLIIHAVLISRHGIGTVLNEEEVEC</sequence>
<dbReference type="PATRIC" id="fig|742734.4.peg.5628"/>
<comment type="caution">
    <text evidence="1">The sequence shown here is derived from an EMBL/GenBank/DDBJ whole genome shotgun (WGS) entry which is preliminary data.</text>
</comment>
<organism evidence="1 2">
    <name type="scientific">[Clostridium] citroniae WAL-19142</name>
    <dbReference type="NCBI Taxonomy" id="742734"/>
    <lineage>
        <taxon>Bacteria</taxon>
        <taxon>Bacillati</taxon>
        <taxon>Bacillota</taxon>
        <taxon>Clostridia</taxon>
        <taxon>Lachnospirales</taxon>
        <taxon>Lachnospiraceae</taxon>
        <taxon>Enterocloster</taxon>
    </lineage>
</organism>
<evidence type="ECO:0000313" key="2">
    <source>
        <dbReference type="Proteomes" id="UP000037392"/>
    </source>
</evidence>
<name>A0A0J9BHS2_9FIRM</name>
<accession>A0A0J9BHS2</accession>
<dbReference type="OrthoDB" id="9816054at2"/>
<dbReference type="GeneID" id="93165879"/>
<protein>
    <submittedName>
        <fullName evidence="1">Uncharacterized protein</fullName>
    </submittedName>
</protein>
<dbReference type="RefSeq" id="WP_048931113.1">
    <property type="nucleotide sequence ID" value="NZ_KQ235886.1"/>
</dbReference>
<evidence type="ECO:0000313" key="1">
    <source>
        <dbReference type="EMBL" id="KMW12538.1"/>
    </source>
</evidence>
<proteinExistence type="predicted"/>
<dbReference type="Proteomes" id="UP000037392">
    <property type="component" value="Unassembled WGS sequence"/>
</dbReference>
<dbReference type="EMBL" id="ADLK01000049">
    <property type="protein sequence ID" value="KMW12538.1"/>
    <property type="molecule type" value="Genomic_DNA"/>
</dbReference>
<reference evidence="1 2" key="1">
    <citation type="submission" date="2011-04" db="EMBL/GenBank/DDBJ databases">
        <title>The Genome Sequence of Clostridium citroniae WAL-19142.</title>
        <authorList>
            <consortium name="The Broad Institute Genome Sequencing Platform"/>
            <person name="Earl A."/>
            <person name="Ward D."/>
            <person name="Feldgarden M."/>
            <person name="Gevers D."/>
            <person name="Warren Y.A."/>
            <person name="Tyrrell K.L."/>
            <person name="Citron D.M."/>
            <person name="Goldstein E.J."/>
            <person name="Daigneault M."/>
            <person name="Allen-Vercoe E."/>
            <person name="Young S.K."/>
            <person name="Zeng Q."/>
            <person name="Gargeya S."/>
            <person name="Fitzgerald M."/>
            <person name="Haas B."/>
            <person name="Abouelleil A."/>
            <person name="Alvarado L."/>
            <person name="Arachchi H.M."/>
            <person name="Berlin A."/>
            <person name="Brown A."/>
            <person name="Chapman S.B."/>
            <person name="Chen Z."/>
            <person name="Dunbar C."/>
            <person name="Freedman E."/>
            <person name="Gearin G."/>
            <person name="Gellesch M."/>
            <person name="Goldberg J."/>
            <person name="Griggs A."/>
            <person name="Gujja S."/>
            <person name="Heilman E.R."/>
            <person name="Heiman D."/>
            <person name="Howarth C."/>
            <person name="Larson L."/>
            <person name="Lui A."/>
            <person name="MacDonald P.J."/>
            <person name="Mehta T."/>
            <person name="Montmayeur A."/>
            <person name="Murphy C."/>
            <person name="Neiman D."/>
            <person name="Pearson M."/>
            <person name="Priest M."/>
            <person name="Roberts A."/>
            <person name="Saif S."/>
            <person name="Shea T."/>
            <person name="Shenoy N."/>
            <person name="Sisk P."/>
            <person name="Stolte C."/>
            <person name="Sykes S."/>
            <person name="White J."/>
            <person name="Yandava C."/>
            <person name="Wortman J."/>
            <person name="Nusbaum C."/>
            <person name="Birren B."/>
        </authorList>
    </citation>
    <scope>NUCLEOTIDE SEQUENCE [LARGE SCALE GENOMIC DNA]</scope>
    <source>
        <strain evidence="1 2">WAL-19142</strain>
    </source>
</reference>
<gene>
    <name evidence="1" type="ORF">HMPREF9470_05263</name>
</gene>